<dbReference type="Gene3D" id="1.10.8.80">
    <property type="entry name" value="Magnesium chelatase subunit I, C-Terminal domain"/>
    <property type="match status" value="1"/>
</dbReference>
<dbReference type="PANTHER" id="PTHR11603:SF132">
    <property type="entry name" value="C2H2-TYPE DOMAIN-CONTAINING PROTEIN"/>
    <property type="match status" value="1"/>
</dbReference>
<name>A0AAQ3M209_9PEZI</name>
<dbReference type="Proteomes" id="UP001303373">
    <property type="component" value="Chromosome 3"/>
</dbReference>
<protein>
    <recommendedName>
        <fullName evidence="3">Magnesium chelatase</fullName>
    </recommendedName>
</protein>
<evidence type="ECO:0000313" key="1">
    <source>
        <dbReference type="EMBL" id="WPG99511.1"/>
    </source>
</evidence>
<keyword evidence="2" id="KW-1185">Reference proteome</keyword>
<dbReference type="GO" id="GO:0016851">
    <property type="term" value="F:magnesium chelatase activity"/>
    <property type="evidence" value="ECO:0007669"/>
    <property type="project" value="UniProtKB-EC"/>
</dbReference>
<sequence length="336" mass="37234">MASTLHDKLQQLGDLELAILVALISEEHCILSSSSNSTENLKEELHLVCSELFGLQVATIDCSAQTNVDEFSEAILVDVADEDDHDSFDREIGSRTQSAVPGSDRFGGVNNTLDNRRIADVIIAKNIDLASPNVQVQTLELLRTKRIFTRTAMHLAPKSLLFVAVVSKPEARLTHHLNDMFAMSHFHDADLGFSRTEDRFEGQHSTNGFHQNEVKSLRVQARNVHITAEMAGYLHNVVIFMRLSRYVKSGVTATATRNLRTLAKTLASLHGLEFLTPSLVALAARKIYPHRLVLATSETERSLQWGSDPEAVRQMMDGLTVELVIEEVIASVESPL</sequence>
<reference evidence="1 2" key="1">
    <citation type="submission" date="2023-11" db="EMBL/GenBank/DDBJ databases">
        <title>An acidophilic fungus is an integral part of prey digestion in a carnivorous sundew plant.</title>
        <authorList>
            <person name="Tsai I.J."/>
        </authorList>
    </citation>
    <scope>NUCLEOTIDE SEQUENCE [LARGE SCALE GENOMIC DNA]</scope>
    <source>
        <strain evidence="1">169a</strain>
    </source>
</reference>
<organism evidence="1 2">
    <name type="scientific">Acrodontium crateriforme</name>
    <dbReference type="NCBI Taxonomy" id="150365"/>
    <lineage>
        <taxon>Eukaryota</taxon>
        <taxon>Fungi</taxon>
        <taxon>Dikarya</taxon>
        <taxon>Ascomycota</taxon>
        <taxon>Pezizomycotina</taxon>
        <taxon>Dothideomycetes</taxon>
        <taxon>Dothideomycetidae</taxon>
        <taxon>Mycosphaerellales</taxon>
        <taxon>Teratosphaeriaceae</taxon>
        <taxon>Acrodontium</taxon>
    </lineage>
</organism>
<accession>A0AAQ3M209</accession>
<evidence type="ECO:0000313" key="2">
    <source>
        <dbReference type="Proteomes" id="UP001303373"/>
    </source>
</evidence>
<dbReference type="InterPro" id="IPR052041">
    <property type="entry name" value="Nucleic_acid_metab_PIN/TRAM"/>
</dbReference>
<dbReference type="PANTHER" id="PTHR11603">
    <property type="entry name" value="AAA FAMILY ATPASE"/>
    <property type="match status" value="1"/>
</dbReference>
<dbReference type="EMBL" id="CP138582">
    <property type="protein sequence ID" value="WPG99511.1"/>
    <property type="molecule type" value="Genomic_DNA"/>
</dbReference>
<proteinExistence type="predicted"/>
<evidence type="ECO:0008006" key="3">
    <source>
        <dbReference type="Google" id="ProtNLM"/>
    </source>
</evidence>
<gene>
    <name evidence="1" type="ORF">R9X50_00232600</name>
</gene>
<dbReference type="AlphaFoldDB" id="A0AAQ3M209"/>